<sequence>MQYHQFWADMHSNIHHYQMDQLMQWYEHAKAVMDFWPVAYYPFAIRTTPSGAALEDLISPDDYRADWELVRNLAAHAEQEGWPFFMGYEWQGDGSDGDHNVFYLHNDGEILLPRKYLTLRDALAGHEAIAVPHHVAYKPGSRGKNWSTHDEKFSPIAEIYSSHGSSENDDGPIPMERHDHMGPRITGTCYESGAAMGYHISVIASGDNHTVPGEADHGMMCALAENGSKESIWKALRSGRTYGVSRSRIGLDFTIGGKAMGEIAPAGPQALAIEVTGTNAIDRIELLRDQIPEKTYVHSGSWERTALPGRFRFKFEVEFGWGPDLKAFPGNKTKTWTGSLQVPCTLLTVEKIWNSFGQQLNHCDSKGCEFTLTTHQTSETGKWMGSSPTRREGFIFEVEGTIDDVLDLTVNGKSYPLAVRDLLLGTRVFSEYEEAEAMVYARYPDAHHYRDDLIWHSAFKFRVKRAAPEIAYRVSIHEMLDLMPGSSYRLRVWQKNGDIAWSSPVYCE</sequence>
<gene>
    <name evidence="1" type="ORF">INF35_04785</name>
</gene>
<dbReference type="Proteomes" id="UP000768567">
    <property type="component" value="Unassembled WGS sequence"/>
</dbReference>
<proteinExistence type="predicted"/>
<evidence type="ECO:0000313" key="2">
    <source>
        <dbReference type="Proteomes" id="UP000768567"/>
    </source>
</evidence>
<name>A0ABR9R1S1_9FIRM</name>
<evidence type="ECO:0008006" key="3">
    <source>
        <dbReference type="Google" id="ProtNLM"/>
    </source>
</evidence>
<evidence type="ECO:0000313" key="1">
    <source>
        <dbReference type="EMBL" id="MBE5037097.1"/>
    </source>
</evidence>
<dbReference type="Gene3D" id="3.20.20.140">
    <property type="entry name" value="Metal-dependent hydrolases"/>
    <property type="match status" value="1"/>
</dbReference>
<organism evidence="1 2">
    <name type="scientific">Gemmiger gallinarum</name>
    <dbReference type="NCBI Taxonomy" id="2779354"/>
    <lineage>
        <taxon>Bacteria</taxon>
        <taxon>Bacillati</taxon>
        <taxon>Bacillota</taxon>
        <taxon>Clostridia</taxon>
        <taxon>Eubacteriales</taxon>
        <taxon>Gemmiger</taxon>
    </lineage>
</organism>
<dbReference type="InterPro" id="IPR016195">
    <property type="entry name" value="Pol/histidinol_Pase-like"/>
</dbReference>
<protein>
    <recommendedName>
        <fullName evidence="3">DUF3604 domain-containing protein</fullName>
    </recommendedName>
</protein>
<dbReference type="SUPFAM" id="SSF89550">
    <property type="entry name" value="PHP domain-like"/>
    <property type="match status" value="1"/>
</dbReference>
<reference evidence="1 2" key="1">
    <citation type="submission" date="2020-10" db="EMBL/GenBank/DDBJ databases">
        <title>ChiBAC.</title>
        <authorList>
            <person name="Zenner C."/>
            <person name="Hitch T.C.A."/>
            <person name="Clavel T."/>
        </authorList>
    </citation>
    <scope>NUCLEOTIDE SEQUENCE [LARGE SCALE GENOMIC DNA]</scope>
    <source>
        <strain evidence="1 2">DSM 109015</strain>
    </source>
</reference>
<dbReference type="EMBL" id="JADCKC010000001">
    <property type="protein sequence ID" value="MBE5037097.1"/>
    <property type="molecule type" value="Genomic_DNA"/>
</dbReference>
<comment type="caution">
    <text evidence="1">The sequence shown here is derived from an EMBL/GenBank/DDBJ whole genome shotgun (WGS) entry which is preliminary data.</text>
</comment>
<keyword evidence="2" id="KW-1185">Reference proteome</keyword>
<accession>A0ABR9R1S1</accession>